<accession>A0A6G0TKF1</accession>
<dbReference type="GO" id="GO:0003682">
    <property type="term" value="F:chromatin binding"/>
    <property type="evidence" value="ECO:0007669"/>
    <property type="project" value="TreeGrafter"/>
</dbReference>
<feature type="region of interest" description="Disordered" evidence="5">
    <location>
        <begin position="40"/>
        <end position="76"/>
    </location>
</feature>
<sequence>MVSAFSLITMAKRKRIANRLSEIMRPQRFLKTKVVIDPSDTHIPNKKAKYSDKNKNNKRKKDTAESNGHPVNPETEFLDFSSTEMNDISPIHSPINSAVKHPTPAVTQEVSKKCCLCLKMVEKKDLVDCPICNIRVHKACLIVNAPTWKFKLNSSPWLCERCREIRCSKCLKECYSVMYYCISCEVGLHRDCYESYTIKPMDKIDDDTFVCIPCLDLATQINIEELDTDVDLSTANVVSLSSTEDDIESESNKSDSSFAIEEHDNNIPNSLKWSTSDVTEYFENKLPQEVIDKLTNSNIDGRAIQLLQRSDIVSNMDLKLGHALKLYKQVRILQTQSTYNHIFWE</sequence>
<dbReference type="AlphaFoldDB" id="A0A6G0TKF1"/>
<dbReference type="InterPro" id="IPR050548">
    <property type="entry name" value="PcG_chromatin_remod_factors"/>
</dbReference>
<evidence type="ECO:0000313" key="8">
    <source>
        <dbReference type="EMBL" id="KAE9533865.1"/>
    </source>
</evidence>
<comment type="caution">
    <text evidence="8">The sequence shown here is derived from an EMBL/GenBank/DDBJ whole genome shotgun (WGS) entry which is preliminary data.</text>
</comment>
<keyword evidence="2 4" id="KW-0863">Zinc-finger</keyword>
<keyword evidence="3" id="KW-0862">Zinc</keyword>
<dbReference type="Gene3D" id="3.30.40.10">
    <property type="entry name" value="Zinc/RING finger domain, C3HC4 (zinc finger)"/>
    <property type="match status" value="1"/>
</dbReference>
<feature type="domain" description="PHD-type" evidence="6">
    <location>
        <begin position="111"/>
        <end position="165"/>
    </location>
</feature>
<dbReference type="GO" id="GO:0045892">
    <property type="term" value="P:negative regulation of DNA-templated transcription"/>
    <property type="evidence" value="ECO:0007669"/>
    <property type="project" value="TreeGrafter"/>
</dbReference>
<proteinExistence type="predicted"/>
<dbReference type="InterPro" id="IPR013761">
    <property type="entry name" value="SAM/pointed_sf"/>
</dbReference>
<evidence type="ECO:0000256" key="1">
    <source>
        <dbReference type="ARBA" id="ARBA00022723"/>
    </source>
</evidence>
<dbReference type="GO" id="GO:0008270">
    <property type="term" value="F:zinc ion binding"/>
    <property type="evidence" value="ECO:0007669"/>
    <property type="project" value="UniProtKB-KW"/>
</dbReference>
<reference evidence="8 9" key="1">
    <citation type="submission" date="2019-08" db="EMBL/GenBank/DDBJ databases">
        <title>The genome of the soybean aphid Biotype 1, its phylome, world population structure and adaptation to the North American continent.</title>
        <authorList>
            <person name="Giordano R."/>
            <person name="Donthu R.K."/>
            <person name="Hernandez A.G."/>
            <person name="Wright C.L."/>
            <person name="Zimin A.V."/>
        </authorList>
    </citation>
    <scope>NUCLEOTIDE SEQUENCE [LARGE SCALE GENOMIC DNA]</scope>
    <source>
        <tissue evidence="8">Whole aphids</tissue>
    </source>
</reference>
<evidence type="ECO:0000256" key="4">
    <source>
        <dbReference type="PROSITE-ProRule" id="PRU00146"/>
    </source>
</evidence>
<dbReference type="InterPro" id="IPR011011">
    <property type="entry name" value="Znf_FYVE_PHD"/>
</dbReference>
<evidence type="ECO:0000256" key="3">
    <source>
        <dbReference type="ARBA" id="ARBA00022833"/>
    </source>
</evidence>
<gene>
    <name evidence="8" type="ORF">AGLY_008944</name>
</gene>
<name>A0A6G0TKF1_APHGL</name>
<dbReference type="PROSITE" id="PS50105">
    <property type="entry name" value="SAM_DOMAIN"/>
    <property type="match status" value="1"/>
</dbReference>
<evidence type="ECO:0000256" key="2">
    <source>
        <dbReference type="ARBA" id="ARBA00022771"/>
    </source>
</evidence>
<evidence type="ECO:0008006" key="10">
    <source>
        <dbReference type="Google" id="ProtNLM"/>
    </source>
</evidence>
<evidence type="ECO:0000256" key="5">
    <source>
        <dbReference type="SAM" id="MobiDB-lite"/>
    </source>
</evidence>
<organism evidence="8 9">
    <name type="scientific">Aphis glycines</name>
    <name type="common">Soybean aphid</name>
    <dbReference type="NCBI Taxonomy" id="307491"/>
    <lineage>
        <taxon>Eukaryota</taxon>
        <taxon>Metazoa</taxon>
        <taxon>Ecdysozoa</taxon>
        <taxon>Arthropoda</taxon>
        <taxon>Hexapoda</taxon>
        <taxon>Insecta</taxon>
        <taxon>Pterygota</taxon>
        <taxon>Neoptera</taxon>
        <taxon>Paraneoptera</taxon>
        <taxon>Hemiptera</taxon>
        <taxon>Sternorrhyncha</taxon>
        <taxon>Aphidomorpha</taxon>
        <taxon>Aphidoidea</taxon>
        <taxon>Aphididae</taxon>
        <taxon>Aphidini</taxon>
        <taxon>Aphis</taxon>
        <taxon>Aphis</taxon>
    </lineage>
</organism>
<evidence type="ECO:0000259" key="7">
    <source>
        <dbReference type="PROSITE" id="PS50105"/>
    </source>
</evidence>
<keyword evidence="9" id="KW-1185">Reference proteome</keyword>
<keyword evidence="1" id="KW-0479">Metal-binding</keyword>
<feature type="domain" description="SAM" evidence="7">
    <location>
        <begin position="273"/>
        <end position="336"/>
    </location>
</feature>
<dbReference type="EMBL" id="VYZN01000031">
    <property type="protein sequence ID" value="KAE9533865.1"/>
    <property type="molecule type" value="Genomic_DNA"/>
</dbReference>
<dbReference type="PROSITE" id="PS50016">
    <property type="entry name" value="ZF_PHD_2"/>
    <property type="match status" value="1"/>
</dbReference>
<dbReference type="PANTHER" id="PTHR12247">
    <property type="entry name" value="POLYCOMB GROUP PROTEIN"/>
    <property type="match status" value="1"/>
</dbReference>
<dbReference type="GO" id="GO:0042393">
    <property type="term" value="F:histone binding"/>
    <property type="evidence" value="ECO:0007669"/>
    <property type="project" value="TreeGrafter"/>
</dbReference>
<dbReference type="InterPro" id="IPR001965">
    <property type="entry name" value="Znf_PHD"/>
</dbReference>
<dbReference type="Proteomes" id="UP000475862">
    <property type="component" value="Unassembled WGS sequence"/>
</dbReference>
<dbReference type="OrthoDB" id="10004495at2759"/>
<protein>
    <recommendedName>
        <fullName evidence="10">PHD-type domain-containing protein</fullName>
    </recommendedName>
</protein>
<evidence type="ECO:0000313" key="9">
    <source>
        <dbReference type="Proteomes" id="UP000475862"/>
    </source>
</evidence>
<dbReference type="InterPro" id="IPR013083">
    <property type="entry name" value="Znf_RING/FYVE/PHD"/>
</dbReference>
<dbReference type="SUPFAM" id="SSF47769">
    <property type="entry name" value="SAM/Pointed domain"/>
    <property type="match status" value="1"/>
</dbReference>
<dbReference type="SUPFAM" id="SSF57903">
    <property type="entry name" value="FYVE/PHD zinc finger"/>
    <property type="match status" value="1"/>
</dbReference>
<dbReference type="InterPro" id="IPR019787">
    <property type="entry name" value="Znf_PHD-finger"/>
</dbReference>
<dbReference type="PANTHER" id="PTHR12247:SF139">
    <property type="entry name" value="ATHERIN-RELATED"/>
    <property type="match status" value="1"/>
</dbReference>
<evidence type="ECO:0000259" key="6">
    <source>
        <dbReference type="PROSITE" id="PS50016"/>
    </source>
</evidence>
<dbReference type="InterPro" id="IPR001660">
    <property type="entry name" value="SAM"/>
</dbReference>
<dbReference type="Gene3D" id="1.10.150.50">
    <property type="entry name" value="Transcription Factor, Ets-1"/>
    <property type="match status" value="1"/>
</dbReference>
<dbReference type="SMART" id="SM00249">
    <property type="entry name" value="PHD"/>
    <property type="match status" value="2"/>
</dbReference>
<dbReference type="GO" id="GO:0005634">
    <property type="term" value="C:nucleus"/>
    <property type="evidence" value="ECO:0007669"/>
    <property type="project" value="TreeGrafter"/>
</dbReference>